<organism evidence="1 2">
    <name type="scientific">Dendrobium nobile</name>
    <name type="common">Orchid</name>
    <dbReference type="NCBI Taxonomy" id="94219"/>
    <lineage>
        <taxon>Eukaryota</taxon>
        <taxon>Viridiplantae</taxon>
        <taxon>Streptophyta</taxon>
        <taxon>Embryophyta</taxon>
        <taxon>Tracheophyta</taxon>
        <taxon>Spermatophyta</taxon>
        <taxon>Magnoliopsida</taxon>
        <taxon>Liliopsida</taxon>
        <taxon>Asparagales</taxon>
        <taxon>Orchidaceae</taxon>
        <taxon>Epidendroideae</taxon>
        <taxon>Malaxideae</taxon>
        <taxon>Dendrobiinae</taxon>
        <taxon>Dendrobium</taxon>
    </lineage>
</organism>
<comment type="caution">
    <text evidence="1">The sequence shown here is derived from an EMBL/GenBank/DDBJ whole genome shotgun (WGS) entry which is preliminary data.</text>
</comment>
<evidence type="ECO:0000313" key="1">
    <source>
        <dbReference type="EMBL" id="KAI0523138.1"/>
    </source>
</evidence>
<name>A0A8T3BZF5_DENNO</name>
<gene>
    <name evidence="1" type="ORF">KFK09_005528</name>
</gene>
<reference evidence="1" key="1">
    <citation type="journal article" date="2022" name="Front. Genet.">
        <title>Chromosome-Scale Assembly of the Dendrobium nobile Genome Provides Insights Into the Molecular Mechanism of the Biosynthesis of the Medicinal Active Ingredient of Dendrobium.</title>
        <authorList>
            <person name="Xu Q."/>
            <person name="Niu S.-C."/>
            <person name="Li K.-L."/>
            <person name="Zheng P.-J."/>
            <person name="Zhang X.-J."/>
            <person name="Jia Y."/>
            <person name="Liu Y."/>
            <person name="Niu Y.-X."/>
            <person name="Yu L.-H."/>
            <person name="Chen D.-F."/>
            <person name="Zhang G.-Q."/>
        </authorList>
    </citation>
    <scope>NUCLEOTIDE SEQUENCE</scope>
    <source>
        <tissue evidence="1">Leaf</tissue>
    </source>
</reference>
<proteinExistence type="predicted"/>
<dbReference type="EMBL" id="JAGYWB010000005">
    <property type="protein sequence ID" value="KAI0523138.1"/>
    <property type="molecule type" value="Genomic_DNA"/>
</dbReference>
<sequence length="95" mass="10923">MANRIYNSICSSIGLLVSIVKVYDHFVLRDSVIVLFAFEPHERNPFGDPQWSPQPPSPNYDHSNIHRMIMIDTTSQNHLDQARISRQKLVGSFNN</sequence>
<evidence type="ECO:0000313" key="2">
    <source>
        <dbReference type="Proteomes" id="UP000829196"/>
    </source>
</evidence>
<dbReference type="AlphaFoldDB" id="A0A8T3BZF5"/>
<keyword evidence="2" id="KW-1185">Reference proteome</keyword>
<dbReference type="Proteomes" id="UP000829196">
    <property type="component" value="Unassembled WGS sequence"/>
</dbReference>
<accession>A0A8T3BZF5</accession>
<protein>
    <submittedName>
        <fullName evidence="1">Uncharacterized protein</fullName>
    </submittedName>
</protein>